<evidence type="ECO:0000256" key="7">
    <source>
        <dbReference type="HAMAP-Rule" id="MF_00201"/>
    </source>
</evidence>
<evidence type="ECO:0000256" key="1">
    <source>
        <dbReference type="ARBA" id="ARBA00007452"/>
    </source>
</evidence>
<dbReference type="NCBIfam" id="TIGR00613">
    <property type="entry name" value="reco"/>
    <property type="match status" value="1"/>
</dbReference>
<evidence type="ECO:0000259" key="8">
    <source>
        <dbReference type="Pfam" id="PF11967"/>
    </source>
</evidence>
<dbReference type="Pfam" id="PF02565">
    <property type="entry name" value="RecO_C"/>
    <property type="match status" value="1"/>
</dbReference>
<keyword evidence="5 7" id="KW-0234">DNA repair</keyword>
<reference evidence="10" key="1">
    <citation type="submission" date="2017-12" db="EMBL/GenBank/DDBJ databases">
        <title>Draft genome sequence of Telmatospirillum siberiense 26-4b1T, an acidotolerant peatland alphaproteobacterium potentially involved in sulfur cycling.</title>
        <authorList>
            <person name="Hausmann B."/>
            <person name="Pjevac P."/>
            <person name="Schreck K."/>
            <person name="Herbold C.W."/>
            <person name="Daims H."/>
            <person name="Wagner M."/>
            <person name="Pester M."/>
            <person name="Loy A."/>
        </authorList>
    </citation>
    <scope>NUCLEOTIDE SEQUENCE [LARGE SCALE GENOMIC DNA]</scope>
    <source>
        <strain evidence="10">26-4b1</strain>
    </source>
</reference>
<dbReference type="SUPFAM" id="SSF50249">
    <property type="entry name" value="Nucleic acid-binding proteins"/>
    <property type="match status" value="1"/>
</dbReference>
<keyword evidence="4 7" id="KW-0233">DNA recombination</keyword>
<dbReference type="SUPFAM" id="SSF57863">
    <property type="entry name" value="ArfGap/RecO-like zinc finger"/>
    <property type="match status" value="1"/>
</dbReference>
<proteinExistence type="inferred from homology"/>
<dbReference type="OrthoDB" id="9804792at2"/>
<evidence type="ECO:0000256" key="2">
    <source>
        <dbReference type="ARBA" id="ARBA00021310"/>
    </source>
</evidence>
<evidence type="ECO:0000256" key="6">
    <source>
        <dbReference type="ARBA" id="ARBA00033409"/>
    </source>
</evidence>
<protein>
    <recommendedName>
        <fullName evidence="2 7">DNA repair protein RecO</fullName>
    </recommendedName>
    <alternativeName>
        <fullName evidence="6 7">Recombination protein O</fullName>
    </alternativeName>
</protein>
<dbReference type="Pfam" id="PF11967">
    <property type="entry name" value="RecO_N"/>
    <property type="match status" value="1"/>
</dbReference>
<dbReference type="GO" id="GO:0006302">
    <property type="term" value="P:double-strand break repair"/>
    <property type="evidence" value="ECO:0007669"/>
    <property type="project" value="TreeGrafter"/>
</dbReference>
<dbReference type="InterPro" id="IPR012340">
    <property type="entry name" value="NA-bd_OB-fold"/>
</dbReference>
<evidence type="ECO:0000256" key="3">
    <source>
        <dbReference type="ARBA" id="ARBA00022763"/>
    </source>
</evidence>
<dbReference type="GO" id="GO:0043590">
    <property type="term" value="C:bacterial nucleoid"/>
    <property type="evidence" value="ECO:0007669"/>
    <property type="project" value="TreeGrafter"/>
</dbReference>
<comment type="similarity">
    <text evidence="1 7">Belongs to the RecO family.</text>
</comment>
<name>A0A2N3PYV9_9PROT</name>
<dbReference type="PANTHER" id="PTHR33991">
    <property type="entry name" value="DNA REPAIR PROTEIN RECO"/>
    <property type="match status" value="1"/>
</dbReference>
<dbReference type="InterPro" id="IPR037278">
    <property type="entry name" value="ARFGAP/RecO"/>
</dbReference>
<accession>A0A2N3PYV9</accession>
<keyword evidence="3 7" id="KW-0227">DNA damage</keyword>
<evidence type="ECO:0000313" key="9">
    <source>
        <dbReference type="EMBL" id="PKU25541.1"/>
    </source>
</evidence>
<dbReference type="RefSeq" id="WP_101249596.1">
    <property type="nucleotide sequence ID" value="NZ_PIUM01000004.1"/>
</dbReference>
<organism evidence="9 10">
    <name type="scientific">Telmatospirillum siberiense</name>
    <dbReference type="NCBI Taxonomy" id="382514"/>
    <lineage>
        <taxon>Bacteria</taxon>
        <taxon>Pseudomonadati</taxon>
        <taxon>Pseudomonadota</taxon>
        <taxon>Alphaproteobacteria</taxon>
        <taxon>Rhodospirillales</taxon>
        <taxon>Rhodospirillaceae</taxon>
        <taxon>Telmatospirillum</taxon>
    </lineage>
</organism>
<feature type="domain" description="DNA replication/recombination mediator RecO N-terminal" evidence="8">
    <location>
        <begin position="1"/>
        <end position="70"/>
    </location>
</feature>
<comment type="caution">
    <text evidence="9">The sequence shown here is derived from an EMBL/GenBank/DDBJ whole genome shotgun (WGS) entry which is preliminary data.</text>
</comment>
<dbReference type="PANTHER" id="PTHR33991:SF1">
    <property type="entry name" value="DNA REPAIR PROTEIN RECO"/>
    <property type="match status" value="1"/>
</dbReference>
<evidence type="ECO:0000256" key="4">
    <source>
        <dbReference type="ARBA" id="ARBA00023172"/>
    </source>
</evidence>
<comment type="function">
    <text evidence="7">Involved in DNA repair and RecF pathway recombination.</text>
</comment>
<sequence>MDWTDEGILLSLRRHGETGAVATLLTRKHGRHAGLIHGGAGKAARAALQTGNRLQVTWAARLSEQLGRFSWELAGASGSVWLHDPLRLAGVSAACALSDLCLPEREPHRAVYEGLAAVIEGLAGQDWPSLYVRWELGLLAELGYSLDLTSCAASGATEDLVYVSPRSGRAVSRAAGQVYHARLLPLPGFLLDDSSGDRQAVIDGLSLTGYFLERHVLAPQGRGLPPARSRLVDRLLA</sequence>
<gene>
    <name evidence="7" type="primary">recO</name>
    <name evidence="9" type="ORF">CWS72_05605</name>
</gene>
<dbReference type="Gene3D" id="2.40.50.140">
    <property type="entry name" value="Nucleic acid-binding proteins"/>
    <property type="match status" value="1"/>
</dbReference>
<dbReference type="InterPro" id="IPR042242">
    <property type="entry name" value="RecO_C"/>
</dbReference>
<evidence type="ECO:0000256" key="5">
    <source>
        <dbReference type="ARBA" id="ARBA00023204"/>
    </source>
</evidence>
<dbReference type="AlphaFoldDB" id="A0A2N3PYV9"/>
<dbReference type="Gene3D" id="1.20.1440.120">
    <property type="entry name" value="Recombination protein O, C-terminal domain"/>
    <property type="match status" value="1"/>
</dbReference>
<dbReference type="GO" id="GO:0006310">
    <property type="term" value="P:DNA recombination"/>
    <property type="evidence" value="ECO:0007669"/>
    <property type="project" value="UniProtKB-UniRule"/>
</dbReference>
<dbReference type="InterPro" id="IPR022572">
    <property type="entry name" value="DNA_rep/recomb_RecO_N"/>
</dbReference>
<evidence type="ECO:0000313" key="10">
    <source>
        <dbReference type="Proteomes" id="UP000233293"/>
    </source>
</evidence>
<dbReference type="InterPro" id="IPR003717">
    <property type="entry name" value="RecO"/>
</dbReference>
<dbReference type="Proteomes" id="UP000233293">
    <property type="component" value="Unassembled WGS sequence"/>
</dbReference>
<keyword evidence="10" id="KW-1185">Reference proteome</keyword>
<dbReference type="HAMAP" id="MF_00201">
    <property type="entry name" value="RecO"/>
    <property type="match status" value="1"/>
</dbReference>
<dbReference type="EMBL" id="PIUM01000004">
    <property type="protein sequence ID" value="PKU25541.1"/>
    <property type="molecule type" value="Genomic_DNA"/>
</dbReference>